<keyword evidence="2" id="KW-1185">Reference proteome</keyword>
<protein>
    <submittedName>
        <fullName evidence="1">Uncharacterized protein</fullName>
    </submittedName>
</protein>
<gene>
    <name evidence="1" type="ORF">MRB53_035371</name>
</gene>
<evidence type="ECO:0000313" key="2">
    <source>
        <dbReference type="Proteomes" id="UP001234297"/>
    </source>
</evidence>
<accession>A0ACC2K4F6</accession>
<reference evidence="1 2" key="1">
    <citation type="journal article" date="2022" name="Hortic Res">
        <title>A haplotype resolved chromosomal level avocado genome allows analysis of novel avocado genes.</title>
        <authorList>
            <person name="Nath O."/>
            <person name="Fletcher S.J."/>
            <person name="Hayward A."/>
            <person name="Shaw L.M."/>
            <person name="Masouleh A.K."/>
            <person name="Furtado A."/>
            <person name="Henry R.J."/>
            <person name="Mitter N."/>
        </authorList>
    </citation>
    <scope>NUCLEOTIDE SEQUENCE [LARGE SCALE GENOMIC DNA]</scope>
    <source>
        <strain evidence="2">cv. Hass</strain>
    </source>
</reference>
<name>A0ACC2K4F6_PERAE</name>
<comment type="caution">
    <text evidence="1">The sequence shown here is derived from an EMBL/GenBank/DDBJ whole genome shotgun (WGS) entry which is preliminary data.</text>
</comment>
<dbReference type="EMBL" id="CM056820">
    <property type="protein sequence ID" value="KAJ8615999.1"/>
    <property type="molecule type" value="Genomic_DNA"/>
</dbReference>
<evidence type="ECO:0000313" key="1">
    <source>
        <dbReference type="EMBL" id="KAJ8615999.1"/>
    </source>
</evidence>
<proteinExistence type="predicted"/>
<organism evidence="1 2">
    <name type="scientific">Persea americana</name>
    <name type="common">Avocado</name>
    <dbReference type="NCBI Taxonomy" id="3435"/>
    <lineage>
        <taxon>Eukaryota</taxon>
        <taxon>Viridiplantae</taxon>
        <taxon>Streptophyta</taxon>
        <taxon>Embryophyta</taxon>
        <taxon>Tracheophyta</taxon>
        <taxon>Spermatophyta</taxon>
        <taxon>Magnoliopsida</taxon>
        <taxon>Magnoliidae</taxon>
        <taxon>Laurales</taxon>
        <taxon>Lauraceae</taxon>
        <taxon>Persea</taxon>
    </lineage>
</organism>
<sequence>MEDNQIVGQSSPSEVREIDFTNILDTQEVKETLFTQVMYGNWDNVEAIYNDREDVQYAKITRSKETAVHIAISDNKIDVAKRLLERVDPNKIKDMKNERGNNPLHVAAALGQEEMCTFITKKDPKLVHERNEDGETPLFLAALHGKKGTFYALHKCHKKELHIVHDIIHCKRNVDGNSILHVAILGEYFELAFRIAHWYPDLCKYKNETGHSPLQLLANNPSAFRSGWHLGPLDNFIYASLMVEHLKLESPSDLVMDKYKSPISDRVPENYRTCFDLLEILRMAPRLFAFHPNPFRSCEEEEGDVEKLTQSSASSKQSKGKDKHQDGNQEMSCNANKQKEQDKQPECEHKHLEDSTGENNKEEKSSESKSYKWLLLLQRPKSKQEEKSSDSKSISCCPISLLRDKTKKTDDSKKDKTGSQPLDLKEIRGGDKDAKVGALEISPLNIPDEVQPKMGGSAMNQDHQVAAGASTSTGAKKTEDANGKTPKEVFTVQHTELIKAGGEWLTHTSESCSVVAALIATVAFASAITVPGGVKAGGEPTFEGEPAFNLFAISSLVALCFSTTVLTMFLSILTSRYQVSDFHYSLPTKLILGLTSLFVSIASMLVSFCAGHFFVLSYQLKYGVFLVYGITCLPVTLFAIAQFPLYLDLLKSTTTPVPKRSYEVVSI</sequence>
<dbReference type="Proteomes" id="UP001234297">
    <property type="component" value="Chromosome 12"/>
</dbReference>